<comment type="caution">
    <text evidence="2">The sequence shown here is derived from an EMBL/GenBank/DDBJ whole genome shotgun (WGS) entry which is preliminary data.</text>
</comment>
<reference evidence="2 3" key="1">
    <citation type="journal article" date="2019" name="Int. J. Syst. Evol. Microbiol.">
        <title>The Global Catalogue of Microorganisms (GCM) 10K type strain sequencing project: providing services to taxonomists for standard genome sequencing and annotation.</title>
        <authorList>
            <consortium name="The Broad Institute Genomics Platform"/>
            <consortium name="The Broad Institute Genome Sequencing Center for Infectious Disease"/>
            <person name="Wu L."/>
            <person name="Ma J."/>
        </authorList>
    </citation>
    <scope>NUCLEOTIDE SEQUENCE [LARGE SCALE GENOMIC DNA]</scope>
    <source>
        <strain evidence="2 3">PSRA2</strain>
    </source>
</reference>
<dbReference type="AlphaFoldDB" id="A0ABD5U5G1"/>
<gene>
    <name evidence="2" type="ORF">ACFQHK_02435</name>
</gene>
<feature type="region of interest" description="Disordered" evidence="1">
    <location>
        <begin position="1"/>
        <end position="29"/>
    </location>
</feature>
<name>A0ABD5U5G1_9EURY</name>
<proteinExistence type="predicted"/>
<protein>
    <submittedName>
        <fullName evidence="2">Uncharacterized protein</fullName>
    </submittedName>
</protein>
<evidence type="ECO:0000313" key="2">
    <source>
        <dbReference type="EMBL" id="MFC6835363.1"/>
    </source>
</evidence>
<organism evidence="2 3">
    <name type="scientific">Halomarina ordinaria</name>
    <dbReference type="NCBI Taxonomy" id="3033939"/>
    <lineage>
        <taxon>Archaea</taxon>
        <taxon>Methanobacteriati</taxon>
        <taxon>Methanobacteriota</taxon>
        <taxon>Stenosarchaea group</taxon>
        <taxon>Halobacteria</taxon>
        <taxon>Halobacteriales</taxon>
        <taxon>Natronomonadaceae</taxon>
        <taxon>Halomarina</taxon>
    </lineage>
</organism>
<dbReference type="RefSeq" id="WP_304447066.1">
    <property type="nucleotide sequence ID" value="NZ_JARRAH010000001.1"/>
</dbReference>
<dbReference type="EMBL" id="JBHSXM010000001">
    <property type="protein sequence ID" value="MFC6835363.1"/>
    <property type="molecule type" value="Genomic_DNA"/>
</dbReference>
<evidence type="ECO:0000313" key="3">
    <source>
        <dbReference type="Proteomes" id="UP001596406"/>
    </source>
</evidence>
<dbReference type="Proteomes" id="UP001596406">
    <property type="component" value="Unassembled WGS sequence"/>
</dbReference>
<sequence length="69" mass="7729">MTDTPSVDPPLRDEHLFGSIEESPPRPHDDLVACGMRALGTSKPAVERLLETELTPGELESIVREYNRR</sequence>
<evidence type="ECO:0000256" key="1">
    <source>
        <dbReference type="SAM" id="MobiDB-lite"/>
    </source>
</evidence>
<accession>A0ABD5U5G1</accession>
<keyword evidence="3" id="KW-1185">Reference proteome</keyword>